<dbReference type="GO" id="GO:0044781">
    <property type="term" value="P:bacterial-type flagellum organization"/>
    <property type="evidence" value="ECO:0007669"/>
    <property type="project" value="UniProtKB-UniRule"/>
</dbReference>
<keyword evidence="14" id="KW-0969">Cilium</keyword>
<comment type="subcellular location">
    <subcellularLocation>
        <location evidence="12">Cell membrane</location>
        <topology evidence="12">Multi-pass membrane protein</topology>
    </subcellularLocation>
    <subcellularLocation>
        <location evidence="12">Bacterial flagellum basal body</location>
    </subcellularLocation>
</comment>
<feature type="transmembrane region" description="Helical" evidence="12">
    <location>
        <begin position="228"/>
        <end position="249"/>
    </location>
</feature>
<keyword evidence="14" id="KW-0966">Cell projection</keyword>
<evidence type="ECO:0000256" key="10">
    <source>
        <dbReference type="ARBA" id="ARBA00023143"/>
    </source>
</evidence>
<evidence type="ECO:0000256" key="12">
    <source>
        <dbReference type="RuleBase" id="RU362069"/>
    </source>
</evidence>
<comment type="caution">
    <text evidence="14">The sequence shown here is derived from an EMBL/GenBank/DDBJ whole genome shotgun (WGS) entry which is preliminary data.</text>
</comment>
<dbReference type="Proteomes" id="UP000005139">
    <property type="component" value="Unassembled WGS sequence"/>
</dbReference>
<evidence type="ECO:0000256" key="7">
    <source>
        <dbReference type="ARBA" id="ARBA00022927"/>
    </source>
</evidence>
<evidence type="ECO:0000313" key="15">
    <source>
        <dbReference type="Proteomes" id="UP000005139"/>
    </source>
</evidence>
<dbReference type="InterPro" id="IPR005837">
    <property type="entry name" value="FliP"/>
</dbReference>
<keyword evidence="3 12" id="KW-0813">Transport</keyword>
<dbReference type="NCBIfam" id="NF009438">
    <property type="entry name" value="PRK12797.1"/>
    <property type="match status" value="1"/>
</dbReference>
<keyword evidence="11 12" id="KW-1006">Bacterial flagellum protein export</keyword>
<protein>
    <recommendedName>
        <fullName evidence="2 12">Flagellar biosynthetic protein FliP</fullName>
    </recommendedName>
</protein>
<evidence type="ECO:0000256" key="4">
    <source>
        <dbReference type="ARBA" id="ARBA00022475"/>
    </source>
</evidence>
<dbReference type="InterPro" id="IPR005838">
    <property type="entry name" value="T3SS_IM_P"/>
</dbReference>
<dbReference type="GO" id="GO:0009306">
    <property type="term" value="P:protein secretion"/>
    <property type="evidence" value="ECO:0007669"/>
    <property type="project" value="UniProtKB-UniRule"/>
</dbReference>
<evidence type="ECO:0000256" key="11">
    <source>
        <dbReference type="ARBA" id="ARBA00023225"/>
    </source>
</evidence>
<name>A1HN24_9FIRM</name>
<dbReference type="EMBL" id="AAWL01000002">
    <property type="protein sequence ID" value="EAX48652.1"/>
    <property type="molecule type" value="Genomic_DNA"/>
</dbReference>
<feature type="transmembrane region" description="Helical" evidence="12">
    <location>
        <begin position="196"/>
        <end position="216"/>
    </location>
</feature>
<dbReference type="GO" id="GO:0009425">
    <property type="term" value="C:bacterial-type flagellum basal body"/>
    <property type="evidence" value="ECO:0007669"/>
    <property type="project" value="UniProtKB-SubCell"/>
</dbReference>
<dbReference type="eggNOG" id="COG1338">
    <property type="taxonomic scope" value="Bacteria"/>
</dbReference>
<dbReference type="PRINTS" id="PR01302">
    <property type="entry name" value="TYPE3IMPPROT"/>
</dbReference>
<keyword evidence="6 12" id="KW-1005">Bacterial flagellum biogenesis</keyword>
<evidence type="ECO:0000256" key="5">
    <source>
        <dbReference type="ARBA" id="ARBA00022692"/>
    </source>
</evidence>
<dbReference type="PROSITE" id="PS01061">
    <property type="entry name" value="FLIP_2"/>
    <property type="match status" value="1"/>
</dbReference>
<keyword evidence="4 12" id="KW-1003">Cell membrane</keyword>
<comment type="function">
    <text evidence="12">Plays a role in the flagellum-specific transport system.</text>
</comment>
<dbReference type="GO" id="GO:0005886">
    <property type="term" value="C:plasma membrane"/>
    <property type="evidence" value="ECO:0007669"/>
    <property type="project" value="UniProtKB-SubCell"/>
</dbReference>
<evidence type="ECO:0000256" key="1">
    <source>
        <dbReference type="ARBA" id="ARBA00006257"/>
    </source>
</evidence>
<dbReference type="PRINTS" id="PR00951">
    <property type="entry name" value="FLGBIOSNFLIP"/>
</dbReference>
<keyword evidence="10" id="KW-0975">Bacterial flagellum</keyword>
<keyword evidence="8 12" id="KW-1133">Transmembrane helix</keyword>
<keyword evidence="15" id="KW-1185">Reference proteome</keyword>
<keyword evidence="5 12" id="KW-0812">Transmembrane</keyword>
<dbReference type="PROSITE" id="PS01060">
    <property type="entry name" value="FLIP_1"/>
    <property type="match status" value="1"/>
</dbReference>
<accession>A1HN24</accession>
<evidence type="ECO:0000256" key="13">
    <source>
        <dbReference type="SAM" id="SignalP"/>
    </source>
</evidence>
<feature type="chain" id="PRO_5002634689" description="Flagellar biosynthetic protein FliP" evidence="13">
    <location>
        <begin position="26"/>
        <end position="253"/>
    </location>
</feature>
<gene>
    <name evidence="12" type="primary">fliP</name>
    <name evidence="14" type="ORF">TcarDRAFT_2124</name>
</gene>
<comment type="caution">
    <text evidence="12">Lacks conserved residue(s) required for the propagation of feature annotation.</text>
</comment>
<dbReference type="Pfam" id="PF00813">
    <property type="entry name" value="FliP"/>
    <property type="match status" value="1"/>
</dbReference>
<reference evidence="14 15" key="2">
    <citation type="submission" date="2007-01" db="EMBL/GenBank/DDBJ databases">
        <title>Sequencing of the draft genome and assembly of Thermosinus carboxydivorans Nor1.</title>
        <authorList>
            <consortium name="US DOE Joint Genome Institute (JGI-PGF)"/>
            <person name="Copeland A."/>
            <person name="Lucas S."/>
            <person name="Lapidus A."/>
            <person name="Barry K."/>
            <person name="Glavina del Rio T."/>
            <person name="Dalin E."/>
            <person name="Tice H."/>
            <person name="Bruce D."/>
            <person name="Pitluck S."/>
            <person name="Richardson P."/>
        </authorList>
    </citation>
    <scope>NUCLEOTIDE SEQUENCE [LARGE SCALE GENOMIC DNA]</scope>
    <source>
        <strain evidence="14 15">Nor1</strain>
    </source>
</reference>
<keyword evidence="13" id="KW-0732">Signal</keyword>
<dbReference type="PANTHER" id="PTHR30587:SF0">
    <property type="entry name" value="FLAGELLAR BIOSYNTHETIC PROTEIN FLIP"/>
    <property type="match status" value="1"/>
</dbReference>
<keyword evidence="14" id="KW-0282">Flagellum</keyword>
<organism evidence="14 15">
    <name type="scientific">Thermosinus carboxydivorans Nor1</name>
    <dbReference type="NCBI Taxonomy" id="401526"/>
    <lineage>
        <taxon>Bacteria</taxon>
        <taxon>Bacillati</taxon>
        <taxon>Bacillota</taxon>
        <taxon>Negativicutes</taxon>
        <taxon>Selenomonadales</taxon>
        <taxon>Sporomusaceae</taxon>
        <taxon>Thermosinus</taxon>
    </lineage>
</organism>
<reference evidence="14 15" key="1">
    <citation type="submission" date="2007-01" db="EMBL/GenBank/DDBJ databases">
        <title>Annotation of the draft genome assembly of Thermosinus carboxydivorans Nor1.</title>
        <authorList>
            <consortium name="US DOE Joint Genome Institute (JGI-ORNL)"/>
            <person name="Larimer F."/>
            <person name="Land M."/>
            <person name="Hauser L."/>
        </authorList>
    </citation>
    <scope>NUCLEOTIDE SEQUENCE [LARGE SCALE GENOMIC DNA]</scope>
    <source>
        <strain evidence="14 15">Nor1</strain>
    </source>
</reference>
<dbReference type="AlphaFoldDB" id="A1HN24"/>
<sequence precursor="true">MVKKGTTMLFAVMAAWLSVIATAQAAPLVPVPNLNIGVTSAENPKDVALSLQVLFTLTVLSLAPSILIMMTSFTRIIIVLSFLRSALATQQTPPNQVLIGLALFLTFYTMSPYWDQINQNALQPYLAGTISQDTAMSEAMKPLRQFMLKQTRENDLALFVNLSEGPRPNSPEDITTSTLIPAFIISELKTAFQIGFLIYIPFIVIDMVVASTLMSMGMMMVPPVMISLPFKLLLFILVDGWHLIIRSLITSFN</sequence>
<evidence type="ECO:0000313" key="14">
    <source>
        <dbReference type="EMBL" id="EAX48652.1"/>
    </source>
</evidence>
<evidence type="ECO:0000256" key="9">
    <source>
        <dbReference type="ARBA" id="ARBA00023136"/>
    </source>
</evidence>
<evidence type="ECO:0000256" key="6">
    <source>
        <dbReference type="ARBA" id="ARBA00022795"/>
    </source>
</evidence>
<keyword evidence="9 12" id="KW-0472">Membrane</keyword>
<feature type="transmembrane region" description="Helical" evidence="12">
    <location>
        <begin position="49"/>
        <end position="76"/>
    </location>
</feature>
<evidence type="ECO:0000256" key="2">
    <source>
        <dbReference type="ARBA" id="ARBA00021714"/>
    </source>
</evidence>
<evidence type="ECO:0000256" key="8">
    <source>
        <dbReference type="ARBA" id="ARBA00022989"/>
    </source>
</evidence>
<dbReference type="NCBIfam" id="TIGR01103">
    <property type="entry name" value="fliP"/>
    <property type="match status" value="1"/>
</dbReference>
<comment type="similarity">
    <text evidence="1 12">Belongs to the FliP/MopC/SpaP family.</text>
</comment>
<proteinExistence type="inferred from homology"/>
<evidence type="ECO:0000256" key="3">
    <source>
        <dbReference type="ARBA" id="ARBA00022448"/>
    </source>
</evidence>
<dbReference type="PANTHER" id="PTHR30587">
    <property type="entry name" value="FLAGELLAR BIOSYNTHETIC PROTEIN FLIP"/>
    <property type="match status" value="1"/>
</dbReference>
<keyword evidence="7 12" id="KW-0653">Protein transport</keyword>
<feature type="signal peptide" evidence="13">
    <location>
        <begin position="1"/>
        <end position="25"/>
    </location>
</feature>